<dbReference type="NCBIfam" id="TIGR00254">
    <property type="entry name" value="GGDEF"/>
    <property type="match status" value="1"/>
</dbReference>
<dbReference type="KEGG" id="mmaa:FR932_02945"/>
<dbReference type="SUPFAM" id="SSF55073">
    <property type="entry name" value="Nucleotide cyclase"/>
    <property type="match status" value="1"/>
</dbReference>
<keyword evidence="7" id="KW-0472">Membrane</keyword>
<feature type="transmembrane region" description="Helical" evidence="7">
    <location>
        <begin position="161"/>
        <end position="180"/>
    </location>
</feature>
<dbReference type="SMART" id="SM00267">
    <property type="entry name" value="GGDEF"/>
    <property type="match status" value="1"/>
</dbReference>
<dbReference type="GO" id="GO:0043709">
    <property type="term" value="P:cell adhesion involved in single-species biofilm formation"/>
    <property type="evidence" value="ECO:0007669"/>
    <property type="project" value="TreeGrafter"/>
</dbReference>
<dbReference type="SMART" id="SM00304">
    <property type="entry name" value="HAMP"/>
    <property type="match status" value="1"/>
</dbReference>
<gene>
    <name evidence="10" type="ORF">FR932_02945</name>
</gene>
<dbReference type="InterPro" id="IPR016131">
    <property type="entry name" value="Haemerythrin_Fe_BS"/>
</dbReference>
<reference evidence="10 11" key="1">
    <citation type="submission" date="2019-09" db="EMBL/GenBank/DDBJ databases">
        <title>Hybrid Assembly of the complete Genome of the Deep-Sea Bacterium Moritella marina from long Nanopore and Illumina reads.</title>
        <authorList>
            <person name="Magin S."/>
            <person name="Georgoulis A."/>
            <person name="Papadimitriou K."/>
            <person name="Iliakis G."/>
            <person name="Vorgias C.E."/>
        </authorList>
    </citation>
    <scope>NUCLEOTIDE SEQUENCE [LARGE SCALE GENOMIC DNA]</scope>
    <source>
        <strain evidence="10 11">MP-1</strain>
    </source>
</reference>
<dbReference type="InterPro" id="IPR000160">
    <property type="entry name" value="GGDEF_dom"/>
</dbReference>
<dbReference type="Pfam" id="PF00672">
    <property type="entry name" value="HAMP"/>
    <property type="match status" value="1"/>
</dbReference>
<dbReference type="EMBL" id="CP044399">
    <property type="protein sequence ID" value="QFI40188.1"/>
    <property type="molecule type" value="Genomic_DNA"/>
</dbReference>
<dbReference type="InterPro" id="IPR003660">
    <property type="entry name" value="HAMP_dom"/>
</dbReference>
<dbReference type="Pfam" id="PF01814">
    <property type="entry name" value="Hemerythrin"/>
    <property type="match status" value="1"/>
</dbReference>
<dbReference type="Gene3D" id="6.10.340.10">
    <property type="match status" value="1"/>
</dbReference>
<dbReference type="CDD" id="cd01949">
    <property type="entry name" value="GGDEF"/>
    <property type="match status" value="1"/>
</dbReference>
<comment type="cofactor">
    <cofactor evidence="1">
        <name>Mg(2+)</name>
        <dbReference type="ChEBI" id="CHEBI:18420"/>
    </cofactor>
</comment>
<evidence type="ECO:0000256" key="3">
    <source>
        <dbReference type="ARBA" id="ARBA00012528"/>
    </source>
</evidence>
<evidence type="ECO:0000256" key="5">
    <source>
        <dbReference type="ARBA" id="ARBA00023004"/>
    </source>
</evidence>
<dbReference type="CDD" id="cd06225">
    <property type="entry name" value="HAMP"/>
    <property type="match status" value="1"/>
</dbReference>
<keyword evidence="7" id="KW-0812">Transmembrane</keyword>
<dbReference type="FunFam" id="3.30.70.270:FF:000001">
    <property type="entry name" value="Diguanylate cyclase domain protein"/>
    <property type="match status" value="1"/>
</dbReference>
<dbReference type="Gene3D" id="1.20.120.50">
    <property type="entry name" value="Hemerythrin-like"/>
    <property type="match status" value="1"/>
</dbReference>
<dbReference type="NCBIfam" id="NF033749">
    <property type="entry name" value="bact_hemeryth"/>
    <property type="match status" value="1"/>
</dbReference>
<dbReference type="PANTHER" id="PTHR45138:SF9">
    <property type="entry name" value="DIGUANYLATE CYCLASE DGCM-RELATED"/>
    <property type="match status" value="1"/>
</dbReference>
<dbReference type="NCBIfam" id="TIGR02481">
    <property type="entry name" value="hemeryth_dom"/>
    <property type="match status" value="1"/>
</dbReference>
<dbReference type="InterPro" id="IPR035938">
    <property type="entry name" value="Hemerythrin-like_sf"/>
</dbReference>
<dbReference type="PROSITE" id="PS50885">
    <property type="entry name" value="HAMP"/>
    <property type="match status" value="1"/>
</dbReference>
<accession>A0A5J6WSG9</accession>
<dbReference type="AlphaFoldDB" id="A0A5J6WSG9"/>
<evidence type="ECO:0000256" key="7">
    <source>
        <dbReference type="SAM" id="Phobius"/>
    </source>
</evidence>
<dbReference type="SUPFAM" id="SSF47188">
    <property type="entry name" value="Hemerythrin-like"/>
    <property type="match status" value="1"/>
</dbReference>
<evidence type="ECO:0000259" key="8">
    <source>
        <dbReference type="PROSITE" id="PS50885"/>
    </source>
</evidence>
<dbReference type="InterPro" id="IPR012827">
    <property type="entry name" value="Hemerythrin_metal-bd"/>
</dbReference>
<evidence type="ECO:0000256" key="2">
    <source>
        <dbReference type="ARBA" id="ARBA00010587"/>
    </source>
</evidence>
<dbReference type="GO" id="GO:1902201">
    <property type="term" value="P:negative regulation of bacterial-type flagellum-dependent cell motility"/>
    <property type="evidence" value="ECO:0007669"/>
    <property type="project" value="TreeGrafter"/>
</dbReference>
<dbReference type="Pfam" id="PF08376">
    <property type="entry name" value="NIT"/>
    <property type="match status" value="1"/>
</dbReference>
<dbReference type="GO" id="GO:0005886">
    <property type="term" value="C:plasma membrane"/>
    <property type="evidence" value="ECO:0007669"/>
    <property type="project" value="TreeGrafter"/>
</dbReference>
<proteinExistence type="inferred from homology"/>
<dbReference type="PROSITE" id="PS50887">
    <property type="entry name" value="GGDEF"/>
    <property type="match status" value="1"/>
</dbReference>
<keyword evidence="5" id="KW-0408">Iron</keyword>
<protein>
    <recommendedName>
        <fullName evidence="3">diguanylate cyclase</fullName>
        <ecNumber evidence="3">2.7.7.65</ecNumber>
    </recommendedName>
</protein>
<dbReference type="InterPro" id="IPR013587">
    <property type="entry name" value="Nitrate/nitrite_sensing"/>
</dbReference>
<comment type="similarity">
    <text evidence="2">Belongs to the hemerythrin family.</text>
</comment>
<dbReference type="InterPro" id="IPR012312">
    <property type="entry name" value="Hemerythrin-like"/>
</dbReference>
<evidence type="ECO:0000256" key="4">
    <source>
        <dbReference type="ARBA" id="ARBA00022723"/>
    </source>
</evidence>
<keyword evidence="4" id="KW-0479">Metal-binding</keyword>
<dbReference type="OrthoDB" id="6087871at2"/>
<evidence type="ECO:0000313" key="11">
    <source>
        <dbReference type="Proteomes" id="UP000327424"/>
    </source>
</evidence>
<dbReference type="PROSITE" id="PS00550">
    <property type="entry name" value="HEMERYTHRINS"/>
    <property type="match status" value="1"/>
</dbReference>
<dbReference type="InterPro" id="IPR043128">
    <property type="entry name" value="Rev_trsase/Diguanyl_cyclase"/>
</dbReference>
<dbReference type="Pfam" id="PF00990">
    <property type="entry name" value="GGDEF"/>
    <property type="match status" value="1"/>
</dbReference>
<evidence type="ECO:0000256" key="1">
    <source>
        <dbReference type="ARBA" id="ARBA00001946"/>
    </source>
</evidence>
<dbReference type="GO" id="GO:0046872">
    <property type="term" value="F:metal ion binding"/>
    <property type="evidence" value="ECO:0007669"/>
    <property type="project" value="UniProtKB-KW"/>
</dbReference>
<comment type="catalytic activity">
    <reaction evidence="6">
        <text>2 GTP = 3',3'-c-di-GMP + 2 diphosphate</text>
        <dbReference type="Rhea" id="RHEA:24898"/>
        <dbReference type="ChEBI" id="CHEBI:33019"/>
        <dbReference type="ChEBI" id="CHEBI:37565"/>
        <dbReference type="ChEBI" id="CHEBI:58805"/>
        <dbReference type="EC" id="2.7.7.65"/>
    </reaction>
</comment>
<dbReference type="GO" id="GO:0007165">
    <property type="term" value="P:signal transduction"/>
    <property type="evidence" value="ECO:0007669"/>
    <property type="project" value="InterPro"/>
</dbReference>
<dbReference type="InterPro" id="IPR029787">
    <property type="entry name" value="Nucleotide_cyclase"/>
</dbReference>
<dbReference type="InterPro" id="IPR050469">
    <property type="entry name" value="Diguanylate_Cyclase"/>
</dbReference>
<evidence type="ECO:0000256" key="6">
    <source>
        <dbReference type="ARBA" id="ARBA00034247"/>
    </source>
</evidence>
<dbReference type="EC" id="2.7.7.65" evidence="3"/>
<name>A0A5J6WSG9_MORMI</name>
<keyword evidence="11" id="KW-1185">Reference proteome</keyword>
<dbReference type="Gene3D" id="3.30.70.270">
    <property type="match status" value="1"/>
</dbReference>
<feature type="domain" description="GGDEF" evidence="9">
    <location>
        <begin position="594"/>
        <end position="728"/>
    </location>
</feature>
<dbReference type="CDD" id="cd12107">
    <property type="entry name" value="Hemerythrin"/>
    <property type="match status" value="1"/>
</dbReference>
<evidence type="ECO:0000313" key="10">
    <source>
        <dbReference type="EMBL" id="QFI40188.1"/>
    </source>
</evidence>
<dbReference type="GO" id="GO:0052621">
    <property type="term" value="F:diguanylate cyclase activity"/>
    <property type="evidence" value="ECO:0007669"/>
    <property type="project" value="UniProtKB-EC"/>
</dbReference>
<feature type="transmembrane region" description="Helical" evidence="7">
    <location>
        <begin position="462"/>
        <end position="484"/>
    </location>
</feature>
<sequence length="728" mass="83474">MISLEWNEDMCVGIDEIDADHKKILIIIAAIIDAIDINANAETIEKHFSELAACTASHFKHEEALMKTMGFEDFIEHQKGHQGFLVQLPELKNKLLNSNNAEAAGEVSQFLYDWVIEHILIADMDYVHAFYSEEKYSVSFKAIFQRSSEWLSQRVNISTRVLITALLPILGMLLLSFIAIKDNYQQYKNMLLLDNLTQIVQQVNSLTHNLQVERGLLSSYISSDYQRFSKALTSQQHKSNDEIYAFTTLLNSRKALLTEPMLIEFINSTKIDITELIIFRNGLNSTSISSEKILTGYNLIIGKLLSRVNRLSHIKMDAEFANNITAINAIVGLKEILGQQRELGTQLIDDDLSTHELIHSERYKQLYMQLGMQLNAIFIFNYSATPEQQQTCGKLCNVAKQKAFINKTIEDLMLKPGKEQNSQFWFITLTNRIDDIEIVTDKIINDLDTKTQLKLERLESRFYLVIIIISTIVVLNTLFSTILYHSVITPIRRITHALKQVTLGRYNQQMNESASKDEIGALYGAYETLRRKLLQADMSKNIIKRQQQSLLDRRKERDRYRELASRDTLTGALNRRKFNLILKQEINFAKQDKQKLSLLLLDIDHFKRINDTYGHAGGDQALRDFYDICSNSVKSSDIVARIGGEEFAILMPETDKAQAHVIAERLRHNIQALQIPYGQETIRLTASIGLAQWHEYDSFNVDEFISHTDKALYQAKRDGRNCVVEAST</sequence>
<evidence type="ECO:0000259" key="9">
    <source>
        <dbReference type="PROSITE" id="PS50887"/>
    </source>
</evidence>
<dbReference type="SUPFAM" id="SSF158472">
    <property type="entry name" value="HAMP domain-like"/>
    <property type="match status" value="1"/>
</dbReference>
<organism evidence="10 11">
    <name type="scientific">Moritella marina ATCC 15381</name>
    <dbReference type="NCBI Taxonomy" id="1202962"/>
    <lineage>
        <taxon>Bacteria</taxon>
        <taxon>Pseudomonadati</taxon>
        <taxon>Pseudomonadota</taxon>
        <taxon>Gammaproteobacteria</taxon>
        <taxon>Alteromonadales</taxon>
        <taxon>Moritellaceae</taxon>
        <taxon>Moritella</taxon>
    </lineage>
</organism>
<dbReference type="PANTHER" id="PTHR45138">
    <property type="entry name" value="REGULATORY COMPONENTS OF SENSORY TRANSDUCTION SYSTEM"/>
    <property type="match status" value="1"/>
</dbReference>
<feature type="domain" description="HAMP" evidence="8">
    <location>
        <begin position="485"/>
        <end position="538"/>
    </location>
</feature>
<keyword evidence="7" id="KW-1133">Transmembrane helix</keyword>
<dbReference type="Proteomes" id="UP000327424">
    <property type="component" value="Chromosome"/>
</dbReference>